<dbReference type="InterPro" id="IPR050185">
    <property type="entry name" value="Ub_carboxyl-term_hydrolase"/>
</dbReference>
<accession>A0A3P7IUC6</accession>
<dbReference type="InterPro" id="IPR028889">
    <property type="entry name" value="USP"/>
</dbReference>
<gene>
    <name evidence="5" type="ORF">SVUK_LOCUS11549</name>
</gene>
<organism evidence="5 6">
    <name type="scientific">Strongylus vulgaris</name>
    <name type="common">Blood worm</name>
    <dbReference type="NCBI Taxonomy" id="40348"/>
    <lineage>
        <taxon>Eukaryota</taxon>
        <taxon>Metazoa</taxon>
        <taxon>Ecdysozoa</taxon>
        <taxon>Nematoda</taxon>
        <taxon>Chromadorea</taxon>
        <taxon>Rhabditida</taxon>
        <taxon>Rhabditina</taxon>
        <taxon>Rhabditomorpha</taxon>
        <taxon>Strongyloidea</taxon>
        <taxon>Strongylidae</taxon>
        <taxon>Strongylus</taxon>
    </lineage>
</organism>
<feature type="domain" description="USP" evidence="3">
    <location>
        <begin position="1"/>
        <end position="263"/>
    </location>
</feature>
<dbReference type="CDD" id="cd02674">
    <property type="entry name" value="Peptidase_C19R"/>
    <property type="match status" value="1"/>
</dbReference>
<dbReference type="Pfam" id="PF00443">
    <property type="entry name" value="UCH"/>
    <property type="match status" value="1"/>
</dbReference>
<dbReference type="OrthoDB" id="5837204at2759"/>
<protein>
    <recommendedName>
        <fullName evidence="2">ubiquitinyl hydrolase 1</fullName>
        <ecNumber evidence="2">3.4.19.12</ecNumber>
    </recommendedName>
</protein>
<dbReference type="InterPro" id="IPR035927">
    <property type="entry name" value="DUSP-like_sf"/>
</dbReference>
<evidence type="ECO:0000259" key="3">
    <source>
        <dbReference type="PROSITE" id="PS50235"/>
    </source>
</evidence>
<dbReference type="PANTHER" id="PTHR21646:SF86">
    <property type="entry name" value="UBIQUITIN CARBOXYL-TERMINAL HYDROLASE"/>
    <property type="match status" value="1"/>
</dbReference>
<dbReference type="InterPro" id="IPR018200">
    <property type="entry name" value="USP_CS"/>
</dbReference>
<dbReference type="InterPro" id="IPR001394">
    <property type="entry name" value="Peptidase_C19_UCH"/>
</dbReference>
<feature type="domain" description="DUSP" evidence="4">
    <location>
        <begin position="266"/>
        <end position="451"/>
    </location>
</feature>
<evidence type="ECO:0000256" key="2">
    <source>
        <dbReference type="ARBA" id="ARBA00012759"/>
    </source>
</evidence>
<dbReference type="InterPro" id="IPR038765">
    <property type="entry name" value="Papain-like_cys_pep_sf"/>
</dbReference>
<dbReference type="InterPro" id="IPR006615">
    <property type="entry name" value="Pept_C19_DUSP"/>
</dbReference>
<dbReference type="EMBL" id="UYYB01097219">
    <property type="protein sequence ID" value="VDM76551.1"/>
    <property type="molecule type" value="Genomic_DNA"/>
</dbReference>
<dbReference type="GO" id="GO:0004843">
    <property type="term" value="F:cysteine-type deubiquitinase activity"/>
    <property type="evidence" value="ECO:0007669"/>
    <property type="project" value="UniProtKB-EC"/>
</dbReference>
<evidence type="ECO:0000313" key="6">
    <source>
        <dbReference type="Proteomes" id="UP000270094"/>
    </source>
</evidence>
<reference evidence="5 6" key="1">
    <citation type="submission" date="2018-11" db="EMBL/GenBank/DDBJ databases">
        <authorList>
            <consortium name="Pathogen Informatics"/>
        </authorList>
    </citation>
    <scope>NUCLEOTIDE SEQUENCE [LARGE SCALE GENOMIC DNA]</scope>
</reference>
<dbReference type="PANTHER" id="PTHR21646">
    <property type="entry name" value="UBIQUITIN CARBOXYL-TERMINAL HYDROLASE"/>
    <property type="match status" value="1"/>
</dbReference>
<dbReference type="Gene3D" id="3.90.70.10">
    <property type="entry name" value="Cysteine proteinases"/>
    <property type="match status" value="1"/>
</dbReference>
<dbReference type="AlphaFoldDB" id="A0A3P7IUC6"/>
<dbReference type="SUPFAM" id="SSF54001">
    <property type="entry name" value="Cysteine proteinases"/>
    <property type="match status" value="1"/>
</dbReference>
<sequence length="478" mass="53976">MAIRLALLQTLMEAVRRKQRSVTKASNMPVRWRSIVTDVFDGSIESSVTCLTCKTVSTTTETFQDLSLPIPSSEHLSRIRHCVPGESDEECSISSDSSGGYGWMPWFSWLRSFSSVFVTPSVSLEDCLSAFFSPDRLVGDDMYSCDRCKKLRNGVKTCRISRLPEVLCIHIKRFRHDSYCSSKVSTRVSFPLVELDLSSFSSTSEKVPLYDLTGFITHEGSGADSGHYLAYCRNEVDGNCTLTKLDSAHVLTKEAYVLLYQKRPSPSVEAARNKTMEMISAEEIVKTPSKSQLYISSEWLLKLSTFSDPGPVTNYSFLCRHGHLLPRRVDHISSLCTPVPAVLGHYLLNKFGGGPAVSELHYCLVCDKHWRWLQEKRAVEQTRFRQLEDAVSLVTREPPGPIDNTVLLYKAADGTDRLKPRSNFMRIERELYLFLRTIYGGGPEPQWSEAELRDVLNSIEEKLWAANARLKKQVTSNL</sequence>
<evidence type="ECO:0000256" key="1">
    <source>
        <dbReference type="ARBA" id="ARBA00000707"/>
    </source>
</evidence>
<keyword evidence="6" id="KW-1185">Reference proteome</keyword>
<proteinExistence type="predicted"/>
<dbReference type="EC" id="3.4.19.12" evidence="2"/>
<evidence type="ECO:0000313" key="5">
    <source>
        <dbReference type="EMBL" id="VDM76551.1"/>
    </source>
</evidence>
<comment type="catalytic activity">
    <reaction evidence="1">
        <text>Thiol-dependent hydrolysis of ester, thioester, amide, peptide and isopeptide bonds formed by the C-terminal Gly of ubiquitin (a 76-residue protein attached to proteins as an intracellular targeting signal).</text>
        <dbReference type="EC" id="3.4.19.12"/>
    </reaction>
</comment>
<dbReference type="SMART" id="SM00695">
    <property type="entry name" value="DUSP"/>
    <property type="match status" value="2"/>
</dbReference>
<dbReference type="Gene3D" id="3.30.2230.10">
    <property type="entry name" value="DUSP-like"/>
    <property type="match status" value="1"/>
</dbReference>
<dbReference type="PROSITE" id="PS00973">
    <property type="entry name" value="USP_2"/>
    <property type="match status" value="1"/>
</dbReference>
<dbReference type="SUPFAM" id="SSF143791">
    <property type="entry name" value="DUSP-like"/>
    <property type="match status" value="2"/>
</dbReference>
<dbReference type="Proteomes" id="UP000270094">
    <property type="component" value="Unassembled WGS sequence"/>
</dbReference>
<name>A0A3P7IUC6_STRVU</name>
<dbReference type="GO" id="GO:0016579">
    <property type="term" value="P:protein deubiquitination"/>
    <property type="evidence" value="ECO:0007669"/>
    <property type="project" value="InterPro"/>
</dbReference>
<dbReference type="PROSITE" id="PS50235">
    <property type="entry name" value="USP_3"/>
    <property type="match status" value="1"/>
</dbReference>
<dbReference type="PROSITE" id="PS51283">
    <property type="entry name" value="DUSP"/>
    <property type="match status" value="1"/>
</dbReference>
<evidence type="ECO:0000259" key="4">
    <source>
        <dbReference type="PROSITE" id="PS51283"/>
    </source>
</evidence>